<evidence type="ECO:0000313" key="3">
    <source>
        <dbReference type="Proteomes" id="UP001187315"/>
    </source>
</evidence>
<name>A0AA88SKX5_TACVA</name>
<dbReference type="Proteomes" id="UP001187315">
    <property type="component" value="Unassembled WGS sequence"/>
</dbReference>
<proteinExistence type="predicted"/>
<protein>
    <submittedName>
        <fullName evidence="2">Uncharacterized protein</fullName>
    </submittedName>
</protein>
<evidence type="ECO:0000313" key="2">
    <source>
        <dbReference type="EMBL" id="KAK2841425.1"/>
    </source>
</evidence>
<sequence length="173" mass="19980">MKRDRVRGEERPTDVAVREGTEERGVNWKYEARDEKRKDGAFVLREILSRTLIKCERACEERRAGGPGRSQRRLLAEVKSHIKFPTSCSGQHKSSTLQEAAFVWAAGRKGLQELRYSTHESAHKERLLNLTPFPQERAETHRRKNRSSYGTLARGSEMIVLELKTNENQKAIY</sequence>
<dbReference type="EMBL" id="JAVHJS010000012">
    <property type="protein sequence ID" value="KAK2841425.1"/>
    <property type="molecule type" value="Genomic_DNA"/>
</dbReference>
<evidence type="ECO:0000256" key="1">
    <source>
        <dbReference type="SAM" id="MobiDB-lite"/>
    </source>
</evidence>
<feature type="region of interest" description="Disordered" evidence="1">
    <location>
        <begin position="1"/>
        <end position="21"/>
    </location>
</feature>
<keyword evidence="3" id="KW-1185">Reference proteome</keyword>
<accession>A0AA88SKX5</accession>
<organism evidence="2 3">
    <name type="scientific">Tachysurus vachellii</name>
    <name type="common">Darkbarbel catfish</name>
    <name type="synonym">Pelteobagrus vachellii</name>
    <dbReference type="NCBI Taxonomy" id="175792"/>
    <lineage>
        <taxon>Eukaryota</taxon>
        <taxon>Metazoa</taxon>
        <taxon>Chordata</taxon>
        <taxon>Craniata</taxon>
        <taxon>Vertebrata</taxon>
        <taxon>Euteleostomi</taxon>
        <taxon>Actinopterygii</taxon>
        <taxon>Neopterygii</taxon>
        <taxon>Teleostei</taxon>
        <taxon>Ostariophysi</taxon>
        <taxon>Siluriformes</taxon>
        <taxon>Bagridae</taxon>
        <taxon>Tachysurus</taxon>
    </lineage>
</organism>
<gene>
    <name evidence="2" type="ORF">Q7C36_013004</name>
</gene>
<dbReference type="AlphaFoldDB" id="A0AA88SKX5"/>
<reference evidence="2" key="1">
    <citation type="submission" date="2023-08" db="EMBL/GenBank/DDBJ databases">
        <title>Pelteobagrus vachellii genome.</title>
        <authorList>
            <person name="Liu H."/>
        </authorList>
    </citation>
    <scope>NUCLEOTIDE SEQUENCE</scope>
    <source>
        <strain evidence="2">PRFRI_2022a</strain>
        <tissue evidence="2">Muscle</tissue>
    </source>
</reference>
<comment type="caution">
    <text evidence="2">The sequence shown here is derived from an EMBL/GenBank/DDBJ whole genome shotgun (WGS) entry which is preliminary data.</text>
</comment>